<organism evidence="1 2">
    <name type="scientific">Daphnia magna</name>
    <dbReference type="NCBI Taxonomy" id="35525"/>
    <lineage>
        <taxon>Eukaryota</taxon>
        <taxon>Metazoa</taxon>
        <taxon>Ecdysozoa</taxon>
        <taxon>Arthropoda</taxon>
        <taxon>Crustacea</taxon>
        <taxon>Branchiopoda</taxon>
        <taxon>Diplostraca</taxon>
        <taxon>Cladocera</taxon>
        <taxon>Anomopoda</taxon>
        <taxon>Daphniidae</taxon>
        <taxon>Daphnia</taxon>
    </lineage>
</organism>
<dbReference type="Proteomes" id="UP001234178">
    <property type="component" value="Unassembled WGS sequence"/>
</dbReference>
<evidence type="ECO:0008006" key="3">
    <source>
        <dbReference type="Google" id="ProtNLM"/>
    </source>
</evidence>
<proteinExistence type="predicted"/>
<keyword evidence="2" id="KW-1185">Reference proteome</keyword>
<comment type="caution">
    <text evidence="1">The sequence shown here is derived from an EMBL/GenBank/DDBJ whole genome shotgun (WGS) entry which is preliminary data.</text>
</comment>
<protein>
    <recommendedName>
        <fullName evidence="3">GMP synthase</fullName>
    </recommendedName>
</protein>
<name>A0ABQ9ZT10_9CRUS</name>
<accession>A0ABQ9ZT10</accession>
<evidence type="ECO:0000313" key="1">
    <source>
        <dbReference type="EMBL" id="KAK4016070.1"/>
    </source>
</evidence>
<sequence length="104" mass="11915">MLACCELPVLGLPGKTPSNLFCQSICNTIKTAHHASVRHEENFVNVRRNLVNCTNESDVNIDPRDSVLFFCDKDKERKSPRIPYDLFIFSSRHRLVLPDVCRIV</sequence>
<reference evidence="1 2" key="1">
    <citation type="journal article" date="2023" name="Nucleic Acids Res.">
        <title>The hologenome of Daphnia magna reveals possible DNA methylation and microbiome-mediated evolution of the host genome.</title>
        <authorList>
            <person name="Chaturvedi A."/>
            <person name="Li X."/>
            <person name="Dhandapani V."/>
            <person name="Marshall H."/>
            <person name="Kissane S."/>
            <person name="Cuenca-Cambronero M."/>
            <person name="Asole G."/>
            <person name="Calvet F."/>
            <person name="Ruiz-Romero M."/>
            <person name="Marangio P."/>
            <person name="Guigo R."/>
            <person name="Rago D."/>
            <person name="Mirbahai L."/>
            <person name="Eastwood N."/>
            <person name="Colbourne J.K."/>
            <person name="Zhou J."/>
            <person name="Mallon E."/>
            <person name="Orsini L."/>
        </authorList>
    </citation>
    <scope>NUCLEOTIDE SEQUENCE [LARGE SCALE GENOMIC DNA]</scope>
    <source>
        <strain evidence="1">LRV0_1</strain>
    </source>
</reference>
<gene>
    <name evidence="1" type="ORF">OUZ56_031031</name>
</gene>
<dbReference type="EMBL" id="JAOYFB010000005">
    <property type="protein sequence ID" value="KAK4016070.1"/>
    <property type="molecule type" value="Genomic_DNA"/>
</dbReference>
<evidence type="ECO:0000313" key="2">
    <source>
        <dbReference type="Proteomes" id="UP001234178"/>
    </source>
</evidence>